<dbReference type="InterPro" id="IPR017853">
    <property type="entry name" value="GH"/>
</dbReference>
<dbReference type="EMBL" id="CP144694">
    <property type="protein sequence ID" value="WVZ02559.1"/>
    <property type="molecule type" value="Genomic_DNA"/>
</dbReference>
<accession>A0AAQ3RP56</accession>
<protein>
    <submittedName>
        <fullName evidence="1">Uncharacterized protein</fullName>
    </submittedName>
</protein>
<organism evidence="1 2">
    <name type="scientific">Vigna mungo</name>
    <name type="common">Black gram</name>
    <name type="synonym">Phaseolus mungo</name>
    <dbReference type="NCBI Taxonomy" id="3915"/>
    <lineage>
        <taxon>Eukaryota</taxon>
        <taxon>Viridiplantae</taxon>
        <taxon>Streptophyta</taxon>
        <taxon>Embryophyta</taxon>
        <taxon>Tracheophyta</taxon>
        <taxon>Spermatophyta</taxon>
        <taxon>Magnoliopsida</taxon>
        <taxon>eudicotyledons</taxon>
        <taxon>Gunneridae</taxon>
        <taxon>Pentapetalae</taxon>
        <taxon>rosids</taxon>
        <taxon>fabids</taxon>
        <taxon>Fabales</taxon>
        <taxon>Fabaceae</taxon>
        <taxon>Papilionoideae</taxon>
        <taxon>50 kb inversion clade</taxon>
        <taxon>NPAAA clade</taxon>
        <taxon>indigoferoid/millettioid clade</taxon>
        <taxon>Phaseoleae</taxon>
        <taxon>Vigna</taxon>
    </lineage>
</organism>
<dbReference type="AlphaFoldDB" id="A0AAQ3RP56"/>
<dbReference type="PANTHER" id="PTHR31451:SF45">
    <property type="entry name" value="MANNAN ENDO-1,4-BETA-MANNOSIDASE 2"/>
    <property type="match status" value="1"/>
</dbReference>
<reference evidence="1 2" key="1">
    <citation type="journal article" date="2023" name="Life. Sci Alliance">
        <title>Evolutionary insights into 3D genome organization and epigenetic landscape of Vigna mungo.</title>
        <authorList>
            <person name="Junaid A."/>
            <person name="Singh B."/>
            <person name="Bhatia S."/>
        </authorList>
    </citation>
    <scope>NUCLEOTIDE SEQUENCE [LARGE SCALE GENOMIC DNA]</scope>
    <source>
        <strain evidence="1">Urdbean</strain>
    </source>
</reference>
<dbReference type="PANTHER" id="PTHR31451">
    <property type="match status" value="1"/>
</dbReference>
<dbReference type="InterPro" id="IPR045053">
    <property type="entry name" value="MAN-like"/>
</dbReference>
<name>A0AAQ3RP56_VIGMU</name>
<dbReference type="Proteomes" id="UP001374535">
    <property type="component" value="Chromosome 7"/>
</dbReference>
<feature type="non-terminal residue" evidence="1">
    <location>
        <position position="1"/>
    </location>
</feature>
<evidence type="ECO:0000313" key="1">
    <source>
        <dbReference type="EMBL" id="WVZ02559.1"/>
    </source>
</evidence>
<sequence>ALDYVIAQARKHGIRPLLSLVNNLHAYGGKTQYVKWAWQEGVGLSSSNDSFFDPSIRSYFKNYIKDWIEEMSAFVKLIDKRHLLIVGLEGFYGPNDPKILTVNPEDWASRLGSDFIGTP</sequence>
<dbReference type="GO" id="GO:0016985">
    <property type="term" value="F:mannan endo-1,4-beta-mannosidase activity"/>
    <property type="evidence" value="ECO:0007669"/>
    <property type="project" value="UniProtKB-EC"/>
</dbReference>
<gene>
    <name evidence="1" type="ORF">V8G54_023365</name>
</gene>
<evidence type="ECO:0000313" key="2">
    <source>
        <dbReference type="Proteomes" id="UP001374535"/>
    </source>
</evidence>
<dbReference type="SUPFAM" id="SSF51445">
    <property type="entry name" value="(Trans)glycosidases"/>
    <property type="match status" value="1"/>
</dbReference>
<proteinExistence type="predicted"/>
<keyword evidence="2" id="KW-1185">Reference proteome</keyword>
<dbReference type="Gene3D" id="3.20.20.80">
    <property type="entry name" value="Glycosidases"/>
    <property type="match status" value="2"/>
</dbReference>